<feature type="region of interest" description="Disordered" evidence="1">
    <location>
        <begin position="64"/>
        <end position="107"/>
    </location>
</feature>
<evidence type="ECO:0000313" key="2">
    <source>
        <dbReference type="EMBL" id="KAL3790296.1"/>
    </source>
</evidence>
<sequence>MPVETMISNTAWPTLNESHGNVIPAVESTNGNTNGNEWEMVADTEEADVLHANTDHIVILPTGDIPKEAKGRPRSATVGGEGAAVSGRSNRVLKESGSFNSSSKGSDPFKVNRRTLRRCASTPDLLVSDNDHEVIVEDESDEEEDEEMDVISSDECDFCEDEDEDSVEDETVEEGVVRLQKTQEGGNGDDSFEVVSAKTNGCETEDIGSEPVMVDEDASMDTSAWTLTSAATGANPVTASVWGGKNTPSFKDILSKNVDKTMSWGNDKAQTEAMLRDSHRRHHLRVRTKPKFVVADDGNHGGKVMKHAHSTGDLTKMMQVAERTHQRAFGRGMKKQFSALVEEEDEKDLIIGNGGGGGSRSGGGGMGAAEVMGDTDAMDYYHQKEKGSQSTINKKKERPDEMKRKEISMYKKELQKEKQQLKSGEGAKKKKNEKGFGGKKERQRW</sequence>
<dbReference type="AlphaFoldDB" id="A0ABD3PSN1"/>
<feature type="compositionally biased region" description="Low complexity" evidence="1">
    <location>
        <begin position="96"/>
        <end position="106"/>
    </location>
</feature>
<feature type="compositionally biased region" description="Basic and acidic residues" evidence="1">
    <location>
        <begin position="397"/>
        <end position="420"/>
    </location>
</feature>
<proteinExistence type="predicted"/>
<feature type="region of interest" description="Disordered" evidence="1">
    <location>
        <begin position="383"/>
        <end position="445"/>
    </location>
</feature>
<reference evidence="2 3" key="1">
    <citation type="journal article" date="2020" name="G3 (Bethesda)">
        <title>Improved Reference Genome for Cyclotella cryptica CCMP332, a Model for Cell Wall Morphogenesis, Salinity Adaptation, and Lipid Production in Diatoms (Bacillariophyta).</title>
        <authorList>
            <person name="Roberts W.R."/>
            <person name="Downey K.M."/>
            <person name="Ruck E.C."/>
            <person name="Traller J.C."/>
            <person name="Alverson A.J."/>
        </authorList>
    </citation>
    <scope>NUCLEOTIDE SEQUENCE [LARGE SCALE GENOMIC DNA]</scope>
    <source>
        <strain evidence="2 3">CCMP332</strain>
    </source>
</reference>
<name>A0ABD3PSN1_9STRA</name>
<feature type="compositionally biased region" description="Basic and acidic residues" evidence="1">
    <location>
        <begin position="433"/>
        <end position="445"/>
    </location>
</feature>
<protein>
    <submittedName>
        <fullName evidence="2">Uncharacterized protein</fullName>
    </submittedName>
</protein>
<dbReference type="EMBL" id="JABMIG020000130">
    <property type="protein sequence ID" value="KAL3790296.1"/>
    <property type="molecule type" value="Genomic_DNA"/>
</dbReference>
<keyword evidence="3" id="KW-1185">Reference proteome</keyword>
<organism evidence="2 3">
    <name type="scientific">Cyclotella cryptica</name>
    <dbReference type="NCBI Taxonomy" id="29204"/>
    <lineage>
        <taxon>Eukaryota</taxon>
        <taxon>Sar</taxon>
        <taxon>Stramenopiles</taxon>
        <taxon>Ochrophyta</taxon>
        <taxon>Bacillariophyta</taxon>
        <taxon>Coscinodiscophyceae</taxon>
        <taxon>Thalassiosirophycidae</taxon>
        <taxon>Stephanodiscales</taxon>
        <taxon>Stephanodiscaceae</taxon>
        <taxon>Cyclotella</taxon>
    </lineage>
</organism>
<evidence type="ECO:0000313" key="3">
    <source>
        <dbReference type="Proteomes" id="UP001516023"/>
    </source>
</evidence>
<dbReference type="Proteomes" id="UP001516023">
    <property type="component" value="Unassembled WGS sequence"/>
</dbReference>
<comment type="caution">
    <text evidence="2">The sequence shown here is derived from an EMBL/GenBank/DDBJ whole genome shotgun (WGS) entry which is preliminary data.</text>
</comment>
<accession>A0ABD3PSN1</accession>
<gene>
    <name evidence="2" type="ORF">HJC23_002922</name>
</gene>
<evidence type="ECO:0000256" key="1">
    <source>
        <dbReference type="SAM" id="MobiDB-lite"/>
    </source>
</evidence>